<name>A0AAV1ZX37_9ARAC</name>
<evidence type="ECO:0000313" key="1">
    <source>
        <dbReference type="EMBL" id="CAL1276305.1"/>
    </source>
</evidence>
<sequence length="150" mass="17137">MDDNNEMNGGIEHELVPGGHIFRCTLPVDNLATGKPCTLKQIFFMYCGSGPTKWVLEMIFQKAPHAESVPCSFTLKRDEWRGLSLNIIIEMCFTYIKHRELTRTVHFLVENLTDNEIQRSIADILPYSQRMDLNQGVLVGIEISILHCNL</sequence>
<proteinExistence type="predicted"/>
<dbReference type="AlphaFoldDB" id="A0AAV1ZX37"/>
<organism evidence="1 2">
    <name type="scientific">Larinioides sclopetarius</name>
    <dbReference type="NCBI Taxonomy" id="280406"/>
    <lineage>
        <taxon>Eukaryota</taxon>
        <taxon>Metazoa</taxon>
        <taxon>Ecdysozoa</taxon>
        <taxon>Arthropoda</taxon>
        <taxon>Chelicerata</taxon>
        <taxon>Arachnida</taxon>
        <taxon>Araneae</taxon>
        <taxon>Araneomorphae</taxon>
        <taxon>Entelegynae</taxon>
        <taxon>Araneoidea</taxon>
        <taxon>Araneidae</taxon>
        <taxon>Larinioides</taxon>
    </lineage>
</organism>
<keyword evidence="2" id="KW-1185">Reference proteome</keyword>
<accession>A0AAV1ZX37</accession>
<dbReference type="EMBL" id="CAXIEN010000092">
    <property type="protein sequence ID" value="CAL1276305.1"/>
    <property type="molecule type" value="Genomic_DNA"/>
</dbReference>
<dbReference type="Proteomes" id="UP001497382">
    <property type="component" value="Unassembled WGS sequence"/>
</dbReference>
<comment type="caution">
    <text evidence="1">The sequence shown here is derived from an EMBL/GenBank/DDBJ whole genome shotgun (WGS) entry which is preliminary data.</text>
</comment>
<evidence type="ECO:0000313" key="2">
    <source>
        <dbReference type="Proteomes" id="UP001497382"/>
    </source>
</evidence>
<gene>
    <name evidence="1" type="ORF">LARSCL_LOCUS8560</name>
</gene>
<reference evidence="1 2" key="1">
    <citation type="submission" date="2024-04" db="EMBL/GenBank/DDBJ databases">
        <authorList>
            <person name="Rising A."/>
            <person name="Reimegard J."/>
            <person name="Sonavane S."/>
            <person name="Akerstrom W."/>
            <person name="Nylinder S."/>
            <person name="Hedman E."/>
            <person name="Kallberg Y."/>
        </authorList>
    </citation>
    <scope>NUCLEOTIDE SEQUENCE [LARGE SCALE GENOMIC DNA]</scope>
</reference>
<protein>
    <submittedName>
        <fullName evidence="1">Uncharacterized protein</fullName>
    </submittedName>
</protein>